<dbReference type="AlphaFoldDB" id="A0AAX4PBM1"/>
<evidence type="ECO:0000259" key="2">
    <source>
        <dbReference type="PROSITE" id="PS50245"/>
    </source>
</evidence>
<feature type="domain" description="CAP-Gly" evidence="2">
    <location>
        <begin position="194"/>
        <end position="244"/>
    </location>
</feature>
<dbReference type="GO" id="GO:0005739">
    <property type="term" value="C:mitochondrion"/>
    <property type="evidence" value="ECO:0007669"/>
    <property type="project" value="TreeGrafter"/>
</dbReference>
<dbReference type="Gene3D" id="3.40.50.720">
    <property type="entry name" value="NAD(P)-binding Rossmann-like Domain"/>
    <property type="match status" value="1"/>
</dbReference>
<dbReference type="SUPFAM" id="SSF51735">
    <property type="entry name" value="NAD(P)-binding Rossmann-fold domains"/>
    <property type="match status" value="1"/>
</dbReference>
<dbReference type="GO" id="GO:0005886">
    <property type="term" value="C:plasma membrane"/>
    <property type="evidence" value="ECO:0007669"/>
    <property type="project" value="TreeGrafter"/>
</dbReference>
<evidence type="ECO:0000313" key="3">
    <source>
        <dbReference type="EMBL" id="WZN63608.1"/>
    </source>
</evidence>
<gene>
    <name evidence="3" type="ORF">HKI87_08g51570</name>
</gene>
<dbReference type="PANTHER" id="PTHR12286:SF5">
    <property type="entry name" value="SACCHAROPINE DEHYDROGENASE-LIKE OXIDOREDUCTASE"/>
    <property type="match status" value="1"/>
</dbReference>
<dbReference type="PANTHER" id="PTHR12286">
    <property type="entry name" value="SACCHAROPINE DEHYDROGENASE-LIKE OXIDOREDUCTASE"/>
    <property type="match status" value="1"/>
</dbReference>
<dbReference type="Pfam" id="PF03435">
    <property type="entry name" value="Sacchrp_dh_NADP"/>
    <property type="match status" value="1"/>
</dbReference>
<organism evidence="3 4">
    <name type="scientific">Chloropicon roscoffensis</name>
    <dbReference type="NCBI Taxonomy" id="1461544"/>
    <lineage>
        <taxon>Eukaryota</taxon>
        <taxon>Viridiplantae</taxon>
        <taxon>Chlorophyta</taxon>
        <taxon>Chloropicophyceae</taxon>
        <taxon>Chloropicales</taxon>
        <taxon>Chloropicaceae</taxon>
        <taxon>Chloropicon</taxon>
    </lineage>
</organism>
<dbReference type="PROSITE" id="PS51257">
    <property type="entry name" value="PROKAR_LIPOPROTEIN"/>
    <property type="match status" value="1"/>
</dbReference>
<reference evidence="3 4" key="1">
    <citation type="submission" date="2024-03" db="EMBL/GenBank/DDBJ databases">
        <title>Complete genome sequence of the green alga Chloropicon roscoffensis RCC1871.</title>
        <authorList>
            <person name="Lemieux C."/>
            <person name="Pombert J.-F."/>
            <person name="Otis C."/>
            <person name="Turmel M."/>
        </authorList>
    </citation>
    <scope>NUCLEOTIDE SEQUENCE [LARGE SCALE GENOMIC DNA]</scope>
    <source>
        <strain evidence="3 4">RCC1871</strain>
    </source>
</reference>
<dbReference type="PROSITE" id="PS50245">
    <property type="entry name" value="CAP_GLY_2"/>
    <property type="match status" value="1"/>
</dbReference>
<evidence type="ECO:0000313" key="4">
    <source>
        <dbReference type="Proteomes" id="UP001472866"/>
    </source>
</evidence>
<accession>A0AAX4PBM1</accession>
<proteinExistence type="inferred from homology"/>
<dbReference type="InterPro" id="IPR051276">
    <property type="entry name" value="Saccharopine_DH-like_oxidrdct"/>
</dbReference>
<comment type="similarity">
    <text evidence="1">Belongs to the saccharopine dehydrogenase family.</text>
</comment>
<evidence type="ECO:0000256" key="1">
    <source>
        <dbReference type="ARBA" id="ARBA00038048"/>
    </source>
</evidence>
<dbReference type="InterPro" id="IPR036291">
    <property type="entry name" value="NAD(P)-bd_dom_sf"/>
</dbReference>
<sequence>MAAQPRKFDVVIFGATGFTGSLACEHLARRLVSDEKLSPTKFAIAARSSEKVESLKQRLSQEVSPCFSSVASLVGDASDEDFLKDMCSSTSCVLSYVGPYLKYGLPLARACVEHECDYCDITGEATFQLELLKLHDEAKRKGVKLVTSCGYDSVPFDLASLQLVRNLRKRAGPSGGGTVCVQACTGPSKGGVSGGTIDSAGSFVGVSLDNRCLDPLSGEADGVGPSPRPFSSRQYHPQSGTFLAPSVMEPVNAKVVYRTRGLLPDLFGDFVFQQFTSTKTRLGAWALTAAMGVIEALLGSASVRNFLIARGVLPKPGEGPSKELRDTGYMNEYVYGDLGGLSAVVHVKGRGGDPGYKLTSAMSLQTALCLAAGEGAGSGGGVLTPASCLGEALAEKLEACGVTFELHEDVSSVQVFGASSSIDAAGAGVQTEKAKANVV</sequence>
<keyword evidence="4" id="KW-1185">Reference proteome</keyword>
<dbReference type="GO" id="GO:0009247">
    <property type="term" value="P:glycolipid biosynthetic process"/>
    <property type="evidence" value="ECO:0007669"/>
    <property type="project" value="TreeGrafter"/>
</dbReference>
<name>A0AAX4PBM1_9CHLO</name>
<dbReference type="InterPro" id="IPR005097">
    <property type="entry name" value="Sacchrp_dh_NADP-bd"/>
</dbReference>
<dbReference type="Proteomes" id="UP001472866">
    <property type="component" value="Chromosome 08"/>
</dbReference>
<dbReference type="InterPro" id="IPR000938">
    <property type="entry name" value="CAP-Gly_domain"/>
</dbReference>
<dbReference type="GO" id="GO:0005811">
    <property type="term" value="C:lipid droplet"/>
    <property type="evidence" value="ECO:0007669"/>
    <property type="project" value="TreeGrafter"/>
</dbReference>
<dbReference type="EMBL" id="CP151508">
    <property type="protein sequence ID" value="WZN63608.1"/>
    <property type="molecule type" value="Genomic_DNA"/>
</dbReference>
<protein>
    <submittedName>
        <fullName evidence="3">Trans-acting enoyl reductase</fullName>
    </submittedName>
</protein>